<dbReference type="PANTHER" id="PTHR33515:SF1">
    <property type="entry name" value="RIBOSOME-BINDING FACTOR A, CHLOROPLASTIC-RELATED"/>
    <property type="match status" value="1"/>
</dbReference>
<organism evidence="1">
    <name type="scientific">marine metagenome</name>
    <dbReference type="NCBI Taxonomy" id="408172"/>
    <lineage>
        <taxon>unclassified sequences</taxon>
        <taxon>metagenomes</taxon>
        <taxon>ecological metagenomes</taxon>
    </lineage>
</organism>
<dbReference type="Pfam" id="PF02033">
    <property type="entry name" value="RBFA"/>
    <property type="match status" value="1"/>
</dbReference>
<dbReference type="HAMAP" id="MF_00003">
    <property type="entry name" value="RbfA"/>
    <property type="match status" value="1"/>
</dbReference>
<dbReference type="InterPro" id="IPR023799">
    <property type="entry name" value="RbfA_dom_sf"/>
</dbReference>
<evidence type="ECO:0008006" key="2">
    <source>
        <dbReference type="Google" id="ProtNLM"/>
    </source>
</evidence>
<accession>A0A382PS23</accession>
<proteinExistence type="inferred from homology"/>
<dbReference type="SUPFAM" id="SSF89919">
    <property type="entry name" value="Ribosome-binding factor A, RbfA"/>
    <property type="match status" value="1"/>
</dbReference>
<sequence>MGKPVSQRQLRVGEMIKQSLGMIFLRNEAKVPNLETNTITVTEVKMSQDLKIAKAFVLPLGGKNAEETVNILKEFSFLIRKALSKKITIKFLPKILFAKDESFDYAEKIEKLIKQTNK</sequence>
<protein>
    <recommendedName>
        <fullName evidence="2">Ribosome-binding factor A</fullName>
    </recommendedName>
</protein>
<dbReference type="PANTHER" id="PTHR33515">
    <property type="entry name" value="RIBOSOME-BINDING FACTOR A, CHLOROPLASTIC-RELATED"/>
    <property type="match status" value="1"/>
</dbReference>
<dbReference type="Gene3D" id="3.30.300.20">
    <property type="match status" value="1"/>
</dbReference>
<dbReference type="AlphaFoldDB" id="A0A382PS23"/>
<dbReference type="EMBL" id="UINC01109404">
    <property type="protein sequence ID" value="SVC76203.1"/>
    <property type="molecule type" value="Genomic_DNA"/>
</dbReference>
<evidence type="ECO:0000313" key="1">
    <source>
        <dbReference type="EMBL" id="SVC76203.1"/>
    </source>
</evidence>
<dbReference type="NCBIfam" id="TIGR00082">
    <property type="entry name" value="rbfA"/>
    <property type="match status" value="1"/>
</dbReference>
<dbReference type="GO" id="GO:0005829">
    <property type="term" value="C:cytosol"/>
    <property type="evidence" value="ECO:0007669"/>
    <property type="project" value="TreeGrafter"/>
</dbReference>
<reference evidence="1" key="1">
    <citation type="submission" date="2018-05" db="EMBL/GenBank/DDBJ databases">
        <authorList>
            <person name="Lanie J.A."/>
            <person name="Ng W.-L."/>
            <person name="Kazmierczak K.M."/>
            <person name="Andrzejewski T.M."/>
            <person name="Davidsen T.M."/>
            <person name="Wayne K.J."/>
            <person name="Tettelin H."/>
            <person name="Glass J.I."/>
            <person name="Rusch D."/>
            <person name="Podicherti R."/>
            <person name="Tsui H.-C.T."/>
            <person name="Winkler M.E."/>
        </authorList>
    </citation>
    <scope>NUCLEOTIDE SEQUENCE</scope>
</reference>
<gene>
    <name evidence="1" type="ORF">METZ01_LOCUS329057</name>
</gene>
<name>A0A382PS23_9ZZZZ</name>
<dbReference type="InterPro" id="IPR000238">
    <property type="entry name" value="RbfA"/>
</dbReference>
<dbReference type="GO" id="GO:0006364">
    <property type="term" value="P:rRNA processing"/>
    <property type="evidence" value="ECO:0007669"/>
    <property type="project" value="InterPro"/>
</dbReference>
<dbReference type="GO" id="GO:0043024">
    <property type="term" value="F:ribosomal small subunit binding"/>
    <property type="evidence" value="ECO:0007669"/>
    <property type="project" value="TreeGrafter"/>
</dbReference>
<dbReference type="InterPro" id="IPR015946">
    <property type="entry name" value="KH_dom-like_a/b"/>
</dbReference>